<accession>A0A811VFA2</accession>
<dbReference type="Proteomes" id="UP000606786">
    <property type="component" value="Unassembled WGS sequence"/>
</dbReference>
<evidence type="ECO:0000313" key="2">
    <source>
        <dbReference type="Proteomes" id="UP000606786"/>
    </source>
</evidence>
<gene>
    <name evidence="1" type="ORF">CCAP1982_LOCUS21989</name>
</gene>
<comment type="caution">
    <text evidence="1">The sequence shown here is derived from an EMBL/GenBank/DDBJ whole genome shotgun (WGS) entry which is preliminary data.</text>
</comment>
<sequence length="68" mass="7726">IVENCFLALEYTIMAKSCQAKPCNNQISKQICKQLLFSDSDTTIPTTPPPKPQLIEFSHINTFQRRAI</sequence>
<organism evidence="1 2">
    <name type="scientific">Ceratitis capitata</name>
    <name type="common">Mediterranean fruit fly</name>
    <name type="synonym">Tephritis capitata</name>
    <dbReference type="NCBI Taxonomy" id="7213"/>
    <lineage>
        <taxon>Eukaryota</taxon>
        <taxon>Metazoa</taxon>
        <taxon>Ecdysozoa</taxon>
        <taxon>Arthropoda</taxon>
        <taxon>Hexapoda</taxon>
        <taxon>Insecta</taxon>
        <taxon>Pterygota</taxon>
        <taxon>Neoptera</taxon>
        <taxon>Endopterygota</taxon>
        <taxon>Diptera</taxon>
        <taxon>Brachycera</taxon>
        <taxon>Muscomorpha</taxon>
        <taxon>Tephritoidea</taxon>
        <taxon>Tephritidae</taxon>
        <taxon>Ceratitis</taxon>
        <taxon>Ceratitis</taxon>
    </lineage>
</organism>
<proteinExistence type="predicted"/>
<reference evidence="1" key="1">
    <citation type="submission" date="2020-11" db="EMBL/GenBank/DDBJ databases">
        <authorList>
            <person name="Whitehead M."/>
        </authorList>
    </citation>
    <scope>NUCLEOTIDE SEQUENCE</scope>
    <source>
        <strain evidence="1">EGII</strain>
    </source>
</reference>
<feature type="non-terminal residue" evidence="1">
    <location>
        <position position="68"/>
    </location>
</feature>
<evidence type="ECO:0000313" key="1">
    <source>
        <dbReference type="EMBL" id="CAD7013980.1"/>
    </source>
</evidence>
<name>A0A811VFA2_CERCA</name>
<dbReference type="AlphaFoldDB" id="A0A811VFA2"/>
<protein>
    <submittedName>
        <fullName evidence="1">(Mediterranean fruit fly) hypothetical protein</fullName>
    </submittedName>
</protein>
<feature type="non-terminal residue" evidence="1">
    <location>
        <position position="1"/>
    </location>
</feature>
<keyword evidence="2" id="KW-1185">Reference proteome</keyword>
<dbReference type="EMBL" id="CAJHJT010000056">
    <property type="protein sequence ID" value="CAD7013980.1"/>
    <property type="molecule type" value="Genomic_DNA"/>
</dbReference>